<name>A0A2K1L8I6_PHYPA</name>
<evidence type="ECO:0000313" key="6">
    <source>
        <dbReference type="EMBL" id="PNR62358.1"/>
    </source>
</evidence>
<keyword evidence="4" id="KW-0539">Nucleus</keyword>
<keyword evidence="3" id="KW-0690">Ribosome biogenesis</keyword>
<organism evidence="6">
    <name type="scientific">Physcomitrium patens</name>
    <name type="common">Spreading-leaved earth moss</name>
    <name type="synonym">Physcomitrella patens</name>
    <dbReference type="NCBI Taxonomy" id="3218"/>
    <lineage>
        <taxon>Eukaryota</taxon>
        <taxon>Viridiplantae</taxon>
        <taxon>Streptophyta</taxon>
        <taxon>Embryophyta</taxon>
        <taxon>Bryophyta</taxon>
        <taxon>Bryophytina</taxon>
        <taxon>Bryopsida</taxon>
        <taxon>Funariidae</taxon>
        <taxon>Funariales</taxon>
        <taxon>Funariaceae</taxon>
        <taxon>Physcomitrium</taxon>
    </lineage>
</organism>
<dbReference type="GO" id="GO:0003735">
    <property type="term" value="F:structural constituent of ribosome"/>
    <property type="evidence" value="ECO:0007669"/>
    <property type="project" value="InterPro"/>
</dbReference>
<dbReference type="OMA" id="TCYFCSG"/>
<dbReference type="RefSeq" id="XP_024368335.1">
    <property type="nucleotide sequence ID" value="XM_024512567.2"/>
</dbReference>
<dbReference type="FunFam" id="2.30.170.20:FF:000001">
    <property type="entry name" value="probable ribosome biogenesis protein RLP24"/>
    <property type="match status" value="1"/>
</dbReference>
<dbReference type="PANTHER" id="PTHR10792:SF8">
    <property type="entry name" value="RIBOSOME BIOGENESIS PROTEIN RLP24-RELATED"/>
    <property type="match status" value="1"/>
</dbReference>
<dbReference type="CDD" id="cd00472">
    <property type="entry name" value="Ribosomal_L24e_L24"/>
    <property type="match status" value="1"/>
</dbReference>
<evidence type="ECO:0000256" key="3">
    <source>
        <dbReference type="ARBA" id="ARBA00022517"/>
    </source>
</evidence>
<evidence type="ECO:0000256" key="4">
    <source>
        <dbReference type="ARBA" id="ARBA00023242"/>
    </source>
</evidence>
<dbReference type="InterPro" id="IPR023442">
    <property type="entry name" value="Ribosomal_eL24_CS"/>
</dbReference>
<reference evidence="6 8" key="1">
    <citation type="journal article" date="2008" name="Science">
        <title>The Physcomitrella genome reveals evolutionary insights into the conquest of land by plants.</title>
        <authorList>
            <person name="Rensing S."/>
            <person name="Lang D."/>
            <person name="Zimmer A."/>
            <person name="Terry A."/>
            <person name="Salamov A."/>
            <person name="Shapiro H."/>
            <person name="Nishiyama T."/>
            <person name="Perroud P.-F."/>
            <person name="Lindquist E."/>
            <person name="Kamisugi Y."/>
            <person name="Tanahashi T."/>
            <person name="Sakakibara K."/>
            <person name="Fujita T."/>
            <person name="Oishi K."/>
            <person name="Shin-I T."/>
            <person name="Kuroki Y."/>
            <person name="Toyoda A."/>
            <person name="Suzuki Y."/>
            <person name="Hashimoto A."/>
            <person name="Yamaguchi K."/>
            <person name="Sugano A."/>
            <person name="Kohara Y."/>
            <person name="Fujiyama A."/>
            <person name="Anterola A."/>
            <person name="Aoki S."/>
            <person name="Ashton N."/>
            <person name="Barbazuk W.B."/>
            <person name="Barker E."/>
            <person name="Bennetzen J."/>
            <person name="Bezanilla M."/>
            <person name="Blankenship R."/>
            <person name="Cho S.H."/>
            <person name="Dutcher S."/>
            <person name="Estelle M."/>
            <person name="Fawcett J.A."/>
            <person name="Gundlach H."/>
            <person name="Hanada K."/>
            <person name="Heyl A."/>
            <person name="Hicks K.A."/>
            <person name="Hugh J."/>
            <person name="Lohr M."/>
            <person name="Mayer K."/>
            <person name="Melkozernov A."/>
            <person name="Murata T."/>
            <person name="Nelson D."/>
            <person name="Pils B."/>
            <person name="Prigge M."/>
            <person name="Reiss B."/>
            <person name="Renner T."/>
            <person name="Rombauts S."/>
            <person name="Rushton P."/>
            <person name="Sanderfoot A."/>
            <person name="Schween G."/>
            <person name="Shiu S.-H."/>
            <person name="Stueber K."/>
            <person name="Theodoulou F.L."/>
            <person name="Tu H."/>
            <person name="Van de Peer Y."/>
            <person name="Verrier P.J."/>
            <person name="Waters E."/>
            <person name="Wood A."/>
            <person name="Yang L."/>
            <person name="Cove D."/>
            <person name="Cuming A."/>
            <person name="Hasebe M."/>
            <person name="Lucas S."/>
            <person name="Mishler D.B."/>
            <person name="Reski R."/>
            <person name="Grigoriev I."/>
            <person name="Quatrano R.S."/>
            <person name="Boore J.L."/>
        </authorList>
    </citation>
    <scope>NUCLEOTIDE SEQUENCE [LARGE SCALE GENOMIC DNA]</scope>
    <source>
        <strain evidence="7 8">cv. Gransden 2004</strain>
    </source>
</reference>
<dbReference type="OrthoDB" id="10262490at2759"/>
<dbReference type="GO" id="GO:0005730">
    <property type="term" value="C:nucleolus"/>
    <property type="evidence" value="ECO:0000318"/>
    <property type="project" value="GO_Central"/>
</dbReference>
<dbReference type="STRING" id="3218.A0A2K1L8I6"/>
<evidence type="ECO:0000256" key="2">
    <source>
        <dbReference type="ARBA" id="ARBA00005647"/>
    </source>
</evidence>
<dbReference type="PROSITE" id="PS01073">
    <property type="entry name" value="RIBOSOMAL_L24E"/>
    <property type="match status" value="1"/>
</dbReference>
<dbReference type="Proteomes" id="UP000006727">
    <property type="component" value="Chromosome 1"/>
</dbReference>
<reference evidence="7" key="3">
    <citation type="submission" date="2020-12" db="UniProtKB">
        <authorList>
            <consortium name="EnsemblPlants"/>
        </authorList>
    </citation>
    <scope>IDENTIFICATION</scope>
</reference>
<feature type="domain" description="TRASH" evidence="5">
    <location>
        <begin position="6"/>
        <end position="44"/>
    </location>
</feature>
<protein>
    <recommendedName>
        <fullName evidence="5">TRASH domain-containing protein</fullName>
    </recommendedName>
</protein>
<dbReference type="PANTHER" id="PTHR10792">
    <property type="entry name" value="60S RIBOSOMAL PROTEIN L24"/>
    <property type="match status" value="1"/>
</dbReference>
<evidence type="ECO:0000256" key="1">
    <source>
        <dbReference type="ARBA" id="ARBA00004123"/>
    </source>
</evidence>
<dbReference type="Gene3D" id="2.30.170.20">
    <property type="entry name" value="Ribosomal protein L24e"/>
    <property type="match status" value="1"/>
</dbReference>
<dbReference type="Gramene" id="Pp3c1_18050V3.2">
    <property type="protein sequence ID" value="Pp3c1_18050V3.2"/>
    <property type="gene ID" value="Pp3c1_18050"/>
</dbReference>
<evidence type="ECO:0000259" key="5">
    <source>
        <dbReference type="SMART" id="SM00746"/>
    </source>
</evidence>
<dbReference type="EnsemblPlants" id="Pp3c1_18050V3.2">
    <property type="protein sequence ID" value="Pp3c1_18050V3.2"/>
    <property type="gene ID" value="Pp3c1_18050"/>
</dbReference>
<evidence type="ECO:0000313" key="7">
    <source>
        <dbReference type="EnsemblPlants" id="Pp3c1_18050V3.1"/>
    </source>
</evidence>
<dbReference type="GO" id="GO:0042273">
    <property type="term" value="P:ribosomal large subunit biogenesis"/>
    <property type="evidence" value="ECO:0000318"/>
    <property type="project" value="GO_Central"/>
</dbReference>
<dbReference type="InterPro" id="IPR056366">
    <property type="entry name" value="Ribosomal_eL24"/>
</dbReference>
<dbReference type="GeneID" id="112278794"/>
<keyword evidence="8" id="KW-1185">Reference proteome</keyword>
<dbReference type="EnsemblPlants" id="Pp3c1_18050V3.1">
    <property type="protein sequence ID" value="Pp3c1_18050V3.1"/>
    <property type="gene ID" value="Pp3c1_18050"/>
</dbReference>
<dbReference type="EMBL" id="ABEU02000001">
    <property type="protein sequence ID" value="PNR62358.1"/>
    <property type="molecule type" value="Genomic_DNA"/>
</dbReference>
<comment type="similarity">
    <text evidence="2">Belongs to the eukaryotic ribosomal protein eL24 family.</text>
</comment>
<dbReference type="Gramene" id="Pp3c1_18050V3.1">
    <property type="protein sequence ID" value="Pp3c1_18050V3.1"/>
    <property type="gene ID" value="Pp3c1_18050"/>
</dbReference>
<dbReference type="FunCoup" id="A0A2K1L8I6">
    <property type="interactions" value="3852"/>
</dbReference>
<gene>
    <name evidence="7" type="primary">LOC112278794</name>
    <name evidence="6" type="ORF">PHYPA_000782</name>
</gene>
<evidence type="ECO:0000313" key="8">
    <source>
        <dbReference type="Proteomes" id="UP000006727"/>
    </source>
</evidence>
<dbReference type="PaxDb" id="3218-PP1S43_13V6.1"/>
<dbReference type="InterPro" id="IPR038630">
    <property type="entry name" value="L24e/L24_sf"/>
</dbReference>
<comment type="subcellular location">
    <subcellularLocation>
        <location evidence="1">Nucleus</location>
    </subcellularLocation>
</comment>
<dbReference type="KEGG" id="ppp:112278794"/>
<proteinExistence type="inferred from homology"/>
<accession>A0A2K1L8I6</accession>
<dbReference type="Pfam" id="PF01246">
    <property type="entry name" value="Ribosomal_L24e"/>
    <property type="match status" value="1"/>
</dbReference>
<dbReference type="InterPro" id="IPR011017">
    <property type="entry name" value="TRASH_dom"/>
</dbReference>
<dbReference type="SUPFAM" id="SSF57716">
    <property type="entry name" value="Glucocorticoid receptor-like (DNA-binding domain)"/>
    <property type="match status" value="1"/>
</dbReference>
<sequence>MRLEKCWFCSSTIYPGHGIQFVRNDAKIFRFCRSKCHKNFKMKRNPRKVKWTKAYRKLHGKELTQDATFEFERRRNRPERYNREVVEQTLKAMKKIDEVRVQREAKFWESRMKGKKAKERTEAAKELEQNIHLVKAPGVMKSEPGFSLPKLAEKTKVKVSTSSKVEMQE</sequence>
<dbReference type="AlphaFoldDB" id="A0A2K1L8I6"/>
<dbReference type="InterPro" id="IPR000988">
    <property type="entry name" value="Ribosomal_eL24-rel_N"/>
</dbReference>
<dbReference type="SMART" id="SM00746">
    <property type="entry name" value="TRASH"/>
    <property type="match status" value="1"/>
</dbReference>
<reference evidence="6 8" key="2">
    <citation type="journal article" date="2018" name="Plant J.">
        <title>The Physcomitrella patens chromosome-scale assembly reveals moss genome structure and evolution.</title>
        <authorList>
            <person name="Lang D."/>
            <person name="Ullrich K.K."/>
            <person name="Murat F."/>
            <person name="Fuchs J."/>
            <person name="Jenkins J."/>
            <person name="Haas F.B."/>
            <person name="Piednoel M."/>
            <person name="Gundlach H."/>
            <person name="Van Bel M."/>
            <person name="Meyberg R."/>
            <person name="Vives C."/>
            <person name="Morata J."/>
            <person name="Symeonidi A."/>
            <person name="Hiss M."/>
            <person name="Muchero W."/>
            <person name="Kamisugi Y."/>
            <person name="Saleh O."/>
            <person name="Blanc G."/>
            <person name="Decker E.L."/>
            <person name="van Gessel N."/>
            <person name="Grimwood J."/>
            <person name="Hayes R.D."/>
            <person name="Graham S.W."/>
            <person name="Gunter L.E."/>
            <person name="McDaniel S.F."/>
            <person name="Hoernstein S.N.W."/>
            <person name="Larsson A."/>
            <person name="Li F.W."/>
            <person name="Perroud P.F."/>
            <person name="Phillips J."/>
            <person name="Ranjan P."/>
            <person name="Rokshar D.S."/>
            <person name="Rothfels C.J."/>
            <person name="Schneider L."/>
            <person name="Shu S."/>
            <person name="Stevenson D.W."/>
            <person name="Thummler F."/>
            <person name="Tillich M."/>
            <person name="Villarreal Aguilar J.C."/>
            <person name="Widiez T."/>
            <person name="Wong G.K."/>
            <person name="Wymore A."/>
            <person name="Zhang Y."/>
            <person name="Zimmer A.D."/>
            <person name="Quatrano R.S."/>
            <person name="Mayer K.F.X."/>
            <person name="Goodstein D."/>
            <person name="Casacuberta J.M."/>
            <person name="Vandepoele K."/>
            <person name="Reski R."/>
            <person name="Cuming A.C."/>
            <person name="Tuskan G.A."/>
            <person name="Maumus F."/>
            <person name="Salse J."/>
            <person name="Schmutz J."/>
            <person name="Rensing S.A."/>
        </authorList>
    </citation>
    <scope>NUCLEOTIDE SEQUENCE [LARGE SCALE GENOMIC DNA]</scope>
    <source>
        <strain evidence="7 8">cv. Gransden 2004</strain>
    </source>
</reference>